<dbReference type="GO" id="GO:0046872">
    <property type="term" value="F:metal ion binding"/>
    <property type="evidence" value="ECO:0007669"/>
    <property type="project" value="UniProtKB-KW"/>
</dbReference>
<dbReference type="PANTHER" id="PTHR33653:SF1">
    <property type="entry name" value="RIBONUCLEASE VAPC2"/>
    <property type="match status" value="1"/>
</dbReference>
<dbReference type="Pfam" id="PF01850">
    <property type="entry name" value="PIN"/>
    <property type="match status" value="1"/>
</dbReference>
<keyword evidence="4" id="KW-0479">Metal-binding</keyword>
<evidence type="ECO:0000259" key="8">
    <source>
        <dbReference type="Pfam" id="PF01850"/>
    </source>
</evidence>
<feature type="domain" description="PIN" evidence="8">
    <location>
        <begin position="42"/>
        <end position="154"/>
    </location>
</feature>
<keyword evidence="3" id="KW-0540">Nuclease</keyword>
<dbReference type="Gene3D" id="3.40.50.1010">
    <property type="entry name" value="5'-nuclease"/>
    <property type="match status" value="1"/>
</dbReference>
<evidence type="ECO:0000313" key="10">
    <source>
        <dbReference type="Proteomes" id="UP000271678"/>
    </source>
</evidence>
<keyword evidence="2" id="KW-1277">Toxin-antitoxin system</keyword>
<dbReference type="InterPro" id="IPR050556">
    <property type="entry name" value="Type_II_TA_system_RNase"/>
</dbReference>
<proteinExistence type="inferred from homology"/>
<comment type="caution">
    <text evidence="9">The sequence shown here is derived from an EMBL/GenBank/DDBJ whole genome shotgun (WGS) entry which is preliminary data.</text>
</comment>
<dbReference type="PANTHER" id="PTHR33653">
    <property type="entry name" value="RIBONUCLEASE VAPC2"/>
    <property type="match status" value="1"/>
</dbReference>
<protein>
    <submittedName>
        <fullName evidence="9">PIN domain-containing protein</fullName>
    </submittedName>
</protein>
<dbReference type="EMBL" id="RJJQ01000010">
    <property type="protein sequence ID" value="RNI21686.1"/>
    <property type="molecule type" value="Genomic_DNA"/>
</dbReference>
<evidence type="ECO:0000256" key="1">
    <source>
        <dbReference type="ARBA" id="ARBA00001946"/>
    </source>
</evidence>
<dbReference type="SUPFAM" id="SSF88723">
    <property type="entry name" value="PIN domain-like"/>
    <property type="match status" value="1"/>
</dbReference>
<dbReference type="InterPro" id="IPR029060">
    <property type="entry name" value="PIN-like_dom_sf"/>
</dbReference>
<evidence type="ECO:0000313" key="9">
    <source>
        <dbReference type="EMBL" id="RNI21686.1"/>
    </source>
</evidence>
<dbReference type="GO" id="GO:0004518">
    <property type="term" value="F:nuclease activity"/>
    <property type="evidence" value="ECO:0007669"/>
    <property type="project" value="UniProtKB-KW"/>
</dbReference>
<evidence type="ECO:0000256" key="2">
    <source>
        <dbReference type="ARBA" id="ARBA00022649"/>
    </source>
</evidence>
<sequence>MVAAWRSGIHGVAGRCARIGPAVRPDRHGPVGARVTPVALGVLDTSVVIDPPVDVSRYARLVGVAAITMGELAYGLHVADTIELAVREGRYRAILATYDPIPYDAEAAHWFGAIAAAVRQRGRNPRSRVADLLIAATAKASGAAVLTRNPADFKGIDAIVEVIDVH</sequence>
<comment type="similarity">
    <text evidence="7">Belongs to the PINc/VapC protein family.</text>
</comment>
<evidence type="ECO:0000256" key="7">
    <source>
        <dbReference type="ARBA" id="ARBA00038093"/>
    </source>
</evidence>
<evidence type="ECO:0000256" key="5">
    <source>
        <dbReference type="ARBA" id="ARBA00022801"/>
    </source>
</evidence>
<evidence type="ECO:0000256" key="3">
    <source>
        <dbReference type="ARBA" id="ARBA00022722"/>
    </source>
</evidence>
<dbReference type="InterPro" id="IPR002716">
    <property type="entry name" value="PIN_dom"/>
</dbReference>
<keyword evidence="6" id="KW-0460">Magnesium</keyword>
<evidence type="ECO:0000256" key="4">
    <source>
        <dbReference type="ARBA" id="ARBA00022723"/>
    </source>
</evidence>
<gene>
    <name evidence="9" type="ORF">EFY87_11095</name>
</gene>
<evidence type="ECO:0000256" key="6">
    <source>
        <dbReference type="ARBA" id="ARBA00022842"/>
    </source>
</evidence>
<dbReference type="Proteomes" id="UP000271678">
    <property type="component" value="Unassembled WGS sequence"/>
</dbReference>
<reference evidence="9 10" key="1">
    <citation type="submission" date="2018-11" db="EMBL/GenBank/DDBJ databases">
        <title>Draft genome of Simplicispira Flexivirga sp. BO-16.</title>
        <authorList>
            <person name="Im W.T."/>
        </authorList>
    </citation>
    <scope>NUCLEOTIDE SEQUENCE [LARGE SCALE GENOMIC DNA]</scope>
    <source>
        <strain evidence="9 10">BO-16</strain>
    </source>
</reference>
<organism evidence="9 10">
    <name type="scientific">Flexivirga caeni</name>
    <dbReference type="NCBI Taxonomy" id="2294115"/>
    <lineage>
        <taxon>Bacteria</taxon>
        <taxon>Bacillati</taxon>
        <taxon>Actinomycetota</taxon>
        <taxon>Actinomycetes</taxon>
        <taxon>Micrococcales</taxon>
        <taxon>Dermacoccaceae</taxon>
        <taxon>Flexivirga</taxon>
    </lineage>
</organism>
<keyword evidence="5" id="KW-0378">Hydrolase</keyword>
<dbReference type="AlphaFoldDB" id="A0A3M9M877"/>
<name>A0A3M9M877_9MICO</name>
<accession>A0A3M9M877</accession>
<dbReference type="GO" id="GO:0016787">
    <property type="term" value="F:hydrolase activity"/>
    <property type="evidence" value="ECO:0007669"/>
    <property type="project" value="UniProtKB-KW"/>
</dbReference>
<comment type="cofactor">
    <cofactor evidence="1">
        <name>Mg(2+)</name>
        <dbReference type="ChEBI" id="CHEBI:18420"/>
    </cofactor>
</comment>
<keyword evidence="10" id="KW-1185">Reference proteome</keyword>